<feature type="compositionally biased region" description="Basic and acidic residues" evidence="1">
    <location>
        <begin position="204"/>
        <end position="217"/>
    </location>
</feature>
<organism evidence="2 3">
    <name type="scientific">Panicum virgatum</name>
    <name type="common">Blackwell switchgrass</name>
    <dbReference type="NCBI Taxonomy" id="38727"/>
    <lineage>
        <taxon>Eukaryota</taxon>
        <taxon>Viridiplantae</taxon>
        <taxon>Streptophyta</taxon>
        <taxon>Embryophyta</taxon>
        <taxon>Tracheophyta</taxon>
        <taxon>Spermatophyta</taxon>
        <taxon>Magnoliopsida</taxon>
        <taxon>Liliopsida</taxon>
        <taxon>Poales</taxon>
        <taxon>Poaceae</taxon>
        <taxon>PACMAD clade</taxon>
        <taxon>Panicoideae</taxon>
        <taxon>Panicodae</taxon>
        <taxon>Paniceae</taxon>
        <taxon>Panicinae</taxon>
        <taxon>Panicum</taxon>
        <taxon>Panicum sect. Hiantes</taxon>
    </lineage>
</organism>
<comment type="caution">
    <text evidence="2">The sequence shown here is derived from an EMBL/GenBank/DDBJ whole genome shotgun (WGS) entry which is preliminary data.</text>
</comment>
<sequence length="260" mass="27765">MYHPVVGIFIQNIELRACSFSHLSLRFLRLLISSPSSLSRVPLSLLHWRHLLTEGLHLWEVRRNEVRGGAATLRAQGKGVWERRGCGTTRAGEGRLGAEARWGEGPRLRAARPGHARHRQGRRPPPSRRTRGPLAAHTCCGSVQHRRKPTRCRGRAAGRGRATGEGGAARPRMAGRAGRGGEGWQSMAARVVGGGQSGRSGPRGGRDRGEKGERVAGDRSPASPLAGVTRRGGSAEAGGSGRSGSRRRRCCGSGGGGRRL</sequence>
<reference evidence="2" key="1">
    <citation type="submission" date="2020-05" db="EMBL/GenBank/DDBJ databases">
        <title>WGS assembly of Panicum virgatum.</title>
        <authorList>
            <person name="Lovell J.T."/>
            <person name="Jenkins J."/>
            <person name="Shu S."/>
            <person name="Juenger T.E."/>
            <person name="Schmutz J."/>
        </authorList>
    </citation>
    <scope>NUCLEOTIDE SEQUENCE</scope>
    <source>
        <strain evidence="2">AP13</strain>
    </source>
</reference>
<dbReference type="Proteomes" id="UP000823388">
    <property type="component" value="Chromosome 4N"/>
</dbReference>
<dbReference type="EMBL" id="CM029044">
    <property type="protein sequence ID" value="KAG2604706.1"/>
    <property type="molecule type" value="Genomic_DNA"/>
</dbReference>
<proteinExistence type="predicted"/>
<keyword evidence="3" id="KW-1185">Reference proteome</keyword>
<feature type="compositionally biased region" description="Gly residues" evidence="1">
    <location>
        <begin position="192"/>
        <end position="203"/>
    </location>
</feature>
<name>A0A8T0T8G9_PANVG</name>
<evidence type="ECO:0000256" key="1">
    <source>
        <dbReference type="SAM" id="MobiDB-lite"/>
    </source>
</evidence>
<feature type="compositionally biased region" description="Basic residues" evidence="1">
    <location>
        <begin position="109"/>
        <end position="131"/>
    </location>
</feature>
<evidence type="ECO:0000313" key="3">
    <source>
        <dbReference type="Proteomes" id="UP000823388"/>
    </source>
</evidence>
<accession>A0A8T0T8G9</accession>
<evidence type="ECO:0000313" key="2">
    <source>
        <dbReference type="EMBL" id="KAG2604706.1"/>
    </source>
</evidence>
<feature type="region of interest" description="Disordered" evidence="1">
    <location>
        <begin position="103"/>
        <end position="260"/>
    </location>
</feature>
<feature type="compositionally biased region" description="Basic residues" evidence="1">
    <location>
        <begin position="144"/>
        <end position="158"/>
    </location>
</feature>
<gene>
    <name evidence="2" type="ORF">PVAP13_4NG138201</name>
</gene>
<dbReference type="AlphaFoldDB" id="A0A8T0T8G9"/>
<protein>
    <submittedName>
        <fullName evidence="2">Uncharacterized protein</fullName>
    </submittedName>
</protein>